<sequence length="87" mass="9498">MNREKTIYVILGGASGIEGAIAQLVNHEEKIAHVASRSNDLDISNEKEMHCYFESIGTFDHLIVTAGSAAPAGKVKQVTLEHLFFIN</sequence>
<keyword evidence="2" id="KW-1185">Reference proteome</keyword>
<dbReference type="EMBL" id="OANU01000017">
    <property type="protein sequence ID" value="SNX47939.1"/>
    <property type="molecule type" value="Genomic_DNA"/>
</dbReference>
<organism evidence="1 2">
    <name type="scientific">Vibrio thalassae</name>
    <dbReference type="NCBI Taxonomy" id="1243014"/>
    <lineage>
        <taxon>Bacteria</taxon>
        <taxon>Pseudomonadati</taxon>
        <taxon>Pseudomonadota</taxon>
        <taxon>Gammaproteobacteria</taxon>
        <taxon>Vibrionales</taxon>
        <taxon>Vibrionaceae</taxon>
        <taxon>Vibrio</taxon>
    </lineage>
</organism>
<protein>
    <submittedName>
        <fullName evidence="1">Short chain dehydrogenase</fullName>
    </submittedName>
</protein>
<dbReference type="SUPFAM" id="SSF51735">
    <property type="entry name" value="NAD(P)-binding Rossmann-fold domains"/>
    <property type="match status" value="1"/>
</dbReference>
<dbReference type="RefSeq" id="WP_208617725.1">
    <property type="nucleotide sequence ID" value="NZ_JBHSII010000011.1"/>
</dbReference>
<dbReference type="AlphaFoldDB" id="A0A240EID8"/>
<accession>A0A240EID8</accession>
<evidence type="ECO:0000313" key="2">
    <source>
        <dbReference type="Proteomes" id="UP000219336"/>
    </source>
</evidence>
<dbReference type="Gene3D" id="3.40.50.720">
    <property type="entry name" value="NAD(P)-binding Rossmann-like Domain"/>
    <property type="match status" value="1"/>
</dbReference>
<dbReference type="InterPro" id="IPR036291">
    <property type="entry name" value="NAD(P)-bd_dom_sf"/>
</dbReference>
<evidence type="ECO:0000313" key="1">
    <source>
        <dbReference type="EMBL" id="SNX47939.1"/>
    </source>
</evidence>
<dbReference type="Proteomes" id="UP000219336">
    <property type="component" value="Unassembled WGS sequence"/>
</dbReference>
<reference evidence="2" key="1">
    <citation type="submission" date="2016-06" db="EMBL/GenBank/DDBJ databases">
        <authorList>
            <person name="Rodrigo-Torres L."/>
            <person name="Arahal R.D."/>
            <person name="Lucena T."/>
        </authorList>
    </citation>
    <scope>NUCLEOTIDE SEQUENCE [LARGE SCALE GENOMIC DNA]</scope>
    <source>
        <strain evidence="2">CECT8203</strain>
    </source>
</reference>
<proteinExistence type="predicted"/>
<name>A0A240EID8_9VIBR</name>
<gene>
    <name evidence="1" type="ORF">VTH8203_01554</name>
</gene>